<dbReference type="AlphaFoldDB" id="A0A383BH82"/>
<protein>
    <submittedName>
        <fullName evidence="2">Uncharacterized protein</fullName>
    </submittedName>
</protein>
<proteinExistence type="predicted"/>
<organism evidence="2">
    <name type="scientific">marine metagenome</name>
    <dbReference type="NCBI Taxonomy" id="408172"/>
    <lineage>
        <taxon>unclassified sequences</taxon>
        <taxon>metagenomes</taxon>
        <taxon>ecological metagenomes</taxon>
    </lineage>
</organism>
<dbReference type="EMBL" id="UINC01200591">
    <property type="protein sequence ID" value="SVE19546.1"/>
    <property type="molecule type" value="Genomic_DNA"/>
</dbReference>
<keyword evidence="1" id="KW-1133">Transmembrane helix</keyword>
<evidence type="ECO:0000256" key="1">
    <source>
        <dbReference type="SAM" id="Phobius"/>
    </source>
</evidence>
<evidence type="ECO:0000313" key="2">
    <source>
        <dbReference type="EMBL" id="SVE19546.1"/>
    </source>
</evidence>
<reference evidence="2" key="1">
    <citation type="submission" date="2018-05" db="EMBL/GenBank/DDBJ databases">
        <authorList>
            <person name="Lanie J.A."/>
            <person name="Ng W.-L."/>
            <person name="Kazmierczak K.M."/>
            <person name="Andrzejewski T.M."/>
            <person name="Davidsen T.M."/>
            <person name="Wayne K.J."/>
            <person name="Tettelin H."/>
            <person name="Glass J.I."/>
            <person name="Rusch D."/>
            <person name="Podicherti R."/>
            <person name="Tsui H.-C.T."/>
            <person name="Winkler M.E."/>
        </authorList>
    </citation>
    <scope>NUCLEOTIDE SEQUENCE</scope>
</reference>
<gene>
    <name evidence="2" type="ORF">METZ01_LOCUS472400</name>
</gene>
<keyword evidence="1" id="KW-0812">Transmembrane</keyword>
<feature type="transmembrane region" description="Helical" evidence="1">
    <location>
        <begin position="27"/>
        <end position="49"/>
    </location>
</feature>
<sequence>VPYYRGYTSTFLLAAIRNRQNPHHISVVWTAFLINVVFSLIPTPGIIPFEYAMSSRAKYLFEGL</sequence>
<keyword evidence="1" id="KW-0472">Membrane</keyword>
<accession>A0A383BH82</accession>
<name>A0A383BH82_9ZZZZ</name>
<feature type="non-terminal residue" evidence="2">
    <location>
        <position position="1"/>
    </location>
</feature>